<evidence type="ECO:0000256" key="5">
    <source>
        <dbReference type="SAM" id="MobiDB-lite"/>
    </source>
</evidence>
<keyword evidence="3 4" id="KW-0067">ATP-binding</keyword>
<feature type="compositionally biased region" description="Polar residues" evidence="5">
    <location>
        <begin position="401"/>
        <end position="411"/>
    </location>
</feature>
<organism evidence="7 8">
    <name type="scientific">Cyphellophora attinorum</name>
    <dbReference type="NCBI Taxonomy" id="1664694"/>
    <lineage>
        <taxon>Eukaryota</taxon>
        <taxon>Fungi</taxon>
        <taxon>Dikarya</taxon>
        <taxon>Ascomycota</taxon>
        <taxon>Pezizomycotina</taxon>
        <taxon>Eurotiomycetes</taxon>
        <taxon>Chaetothyriomycetidae</taxon>
        <taxon>Chaetothyriales</taxon>
        <taxon>Cyphellophoraceae</taxon>
        <taxon>Cyphellophora</taxon>
    </lineage>
</organism>
<dbReference type="SUPFAM" id="SSF48371">
    <property type="entry name" value="ARM repeat"/>
    <property type="match status" value="1"/>
</dbReference>
<dbReference type="GeneID" id="28735962"/>
<dbReference type="VEuPathDB" id="FungiDB:AB675_3981"/>
<feature type="region of interest" description="Disordered" evidence="5">
    <location>
        <begin position="530"/>
        <end position="572"/>
    </location>
</feature>
<feature type="compositionally biased region" description="Low complexity" evidence="5">
    <location>
        <begin position="1378"/>
        <end position="1409"/>
    </location>
</feature>
<dbReference type="GO" id="GO:0005737">
    <property type="term" value="C:cytoplasm"/>
    <property type="evidence" value="ECO:0007669"/>
    <property type="project" value="TreeGrafter"/>
</dbReference>
<dbReference type="PROSITE" id="PS50011">
    <property type="entry name" value="PROTEIN_KINASE_DOM"/>
    <property type="match status" value="1"/>
</dbReference>
<feature type="compositionally biased region" description="Basic and acidic residues" evidence="5">
    <location>
        <begin position="1425"/>
        <end position="1436"/>
    </location>
</feature>
<dbReference type="PANTHER" id="PTHR48012">
    <property type="entry name" value="STERILE20-LIKE KINASE, ISOFORM B-RELATED"/>
    <property type="match status" value="1"/>
</dbReference>
<dbReference type="Gene3D" id="1.25.10.10">
    <property type="entry name" value="Leucine-rich Repeat Variant"/>
    <property type="match status" value="2"/>
</dbReference>
<comment type="caution">
    <text evidence="7">The sequence shown here is derived from an EMBL/GenBank/DDBJ whole genome shotgun (WGS) entry which is preliminary data.</text>
</comment>
<protein>
    <recommendedName>
        <fullName evidence="1">non-specific serine/threonine protein kinase</fullName>
        <ecNumber evidence="1">2.7.11.1</ecNumber>
    </recommendedName>
</protein>
<keyword evidence="2 4" id="KW-0547">Nucleotide-binding</keyword>
<dbReference type="InterPro" id="IPR050629">
    <property type="entry name" value="STE20/SPS1-PAK"/>
</dbReference>
<name>A0A0N1HL45_9EURO</name>
<feature type="compositionally biased region" description="Polar residues" evidence="5">
    <location>
        <begin position="1311"/>
        <end position="1348"/>
    </location>
</feature>
<feature type="region of interest" description="Disordered" evidence="5">
    <location>
        <begin position="1174"/>
        <end position="1271"/>
    </location>
</feature>
<evidence type="ECO:0000259" key="6">
    <source>
        <dbReference type="PROSITE" id="PS50011"/>
    </source>
</evidence>
<gene>
    <name evidence="7" type="ORF">AB675_3981</name>
</gene>
<dbReference type="PANTHER" id="PTHR48012:SF26">
    <property type="entry name" value="SERINE_THREONINE-PROTEIN KINASE DDB_G0283821-RELATED"/>
    <property type="match status" value="1"/>
</dbReference>
<dbReference type="InterPro" id="IPR000719">
    <property type="entry name" value="Prot_kinase_dom"/>
</dbReference>
<evidence type="ECO:0000256" key="4">
    <source>
        <dbReference type="PROSITE-ProRule" id="PRU10141"/>
    </source>
</evidence>
<dbReference type="EC" id="2.7.11.1" evidence="1"/>
<feature type="binding site" evidence="4">
    <location>
        <position position="72"/>
    </location>
    <ligand>
        <name>ATP</name>
        <dbReference type="ChEBI" id="CHEBI:30616"/>
    </ligand>
</feature>
<dbReference type="FunFam" id="3.30.200.20:FF:000042">
    <property type="entry name" value="Aurora kinase A"/>
    <property type="match status" value="1"/>
</dbReference>
<dbReference type="InterPro" id="IPR008271">
    <property type="entry name" value="Ser/Thr_kinase_AS"/>
</dbReference>
<evidence type="ECO:0000256" key="1">
    <source>
        <dbReference type="ARBA" id="ARBA00012513"/>
    </source>
</evidence>
<sequence length="1436" mass="157463">MPGRTIPAQDASNEAQPKPAKTPGSPTKRKEDQATNMTELKDYQLGDCIGKGAFGSVYRALNWSTGETVAIKQIKLADLPKSELRMIMLEIDVLKNLDHANIVKYHGSVKTPDTLNIILEYCENGSLNSITKNFGRFPENLVAVYMAQVLQGLVYLHEQGVMHRDIKGANILTTKQGLVKLADFGVASTTAGLNESSVVGTPYWMAPEVIELAGATTKSDIWSVGCTVIELLDGRPPYHQLQAMPALFRIVNDDHPPLPQGASPLVIDFLMQCFQKDPNLRVTARKLLKHPFIMSAKKAESVVSKNVTDYTEAVKSVQEWNEALKDSPEGGLHRKNSRASAGSPLPMPSKTATKGQGNGTRTPADRFRALEDSNDDVWDNDFPTAITSNPLKFPQLRQKDQPGTQTRTEMTTPGAGVSSVGRDNDAEDKDSTLRAVKSKPSSQSMAPPASTARRPASPTKTPARGHARHKSEVPKQATELAKSKATPAKPAVELQPTRLFRENSVEDFSDLIEANEGSLDKKLSRMKLNDDGPSKILESPTVTDLMQSMKPPVKPGGSLKRPPAPRGRISMRRTRSSIEIQRYAENEDDEDFSDVFSQPSAVAKRSDSGESNELMLSSKISNLSWLPDDEESDEDDPFAELEEGLPEVDLESNIARDKQARLRADVEMLVGQLKVSQDDDALLHISEELMNCFSLFSETKSIIISAHGVLPMLEILEDCKRLDVVLNLLKIINAIIHNDEEVQENVCFVGGIPKINKFASNKFPKEIRLEAAAFVRQMYQTSTLILQMFVSAGGLTVLVDFLEDDYDDDRELVLIGVNGIWSVFELQAPRHGTTSAGFFRGILFSNREQQELAELCEGRIASIFFIFSQAENYVKELVAKRTILYRVMKAIKRMSPTHQITMLKFTKNLSMLSTTLEALHNSNAIDVLTDLLTNGVDGPHAREMSNQILSTVYNLCRLSKGRQEDAALAGIIPVLMRIVKQDKTPVKEFALPILCDMAHSTRAARRELWQNKGLVFYISLLSDPYWQVTALDAIFAWLQEETSKVEDHLLENQKFTTAIITSLTSSKSTSFENLLEPLQKLLRLSPALAASVAQSQQLWNIIQQKMSHNKPAIRLNLLRIIGSVCDASIDGISILDQCGLYDLIEQLQYSDPAILVRSMAGELLRSWEDNDTASIHSGHAGSNNQASAPGRKHPGLMRRTSSGATPPHLLERQMSMPTSPQLGRAERASMSTFYDQPPPTAISTPRRRQNGVSYLSGASGVRPVSRDGSAASYIRDGSPAYGVGSNMPVLQRAQTSGVASEMTVNKPRLPRQNSTIGAPSRLSRQSTRDSLINASRDSGSSTPVTLTPVSEARERRREARGAAAASVAASRAGGGAAGQHSSHGQHQQSSSSASSTHTNGTGSNGTTATKPVEVTIARRNTARRVVGDQDSRDRWS</sequence>
<evidence type="ECO:0000313" key="7">
    <source>
        <dbReference type="EMBL" id="KPI37627.1"/>
    </source>
</evidence>
<dbReference type="Pfam" id="PF00069">
    <property type="entry name" value="Pkinase"/>
    <property type="match status" value="1"/>
</dbReference>
<dbReference type="GO" id="GO:0004674">
    <property type="term" value="F:protein serine/threonine kinase activity"/>
    <property type="evidence" value="ECO:0007669"/>
    <property type="project" value="UniProtKB-EC"/>
</dbReference>
<dbReference type="GO" id="GO:0005524">
    <property type="term" value="F:ATP binding"/>
    <property type="evidence" value="ECO:0007669"/>
    <property type="project" value="UniProtKB-UniRule"/>
</dbReference>
<feature type="region of interest" description="Disordered" evidence="5">
    <location>
        <begin position="323"/>
        <end position="497"/>
    </location>
</feature>
<feature type="compositionally biased region" description="Basic and acidic residues" evidence="5">
    <location>
        <begin position="1351"/>
        <end position="1360"/>
    </location>
</feature>
<evidence type="ECO:0000256" key="3">
    <source>
        <dbReference type="ARBA" id="ARBA00022840"/>
    </source>
</evidence>
<feature type="compositionally biased region" description="Low complexity" evidence="5">
    <location>
        <begin position="446"/>
        <end position="459"/>
    </location>
</feature>
<dbReference type="InterPro" id="IPR011009">
    <property type="entry name" value="Kinase-like_dom_sf"/>
</dbReference>
<feature type="region of interest" description="Disordered" evidence="5">
    <location>
        <begin position="1293"/>
        <end position="1436"/>
    </location>
</feature>
<feature type="compositionally biased region" description="Low complexity" evidence="5">
    <location>
        <begin position="1361"/>
        <end position="1371"/>
    </location>
</feature>
<dbReference type="InterPro" id="IPR011989">
    <property type="entry name" value="ARM-like"/>
</dbReference>
<dbReference type="SMART" id="SM00220">
    <property type="entry name" value="S_TKc"/>
    <property type="match status" value="1"/>
</dbReference>
<evidence type="ECO:0000313" key="8">
    <source>
        <dbReference type="Proteomes" id="UP000038010"/>
    </source>
</evidence>
<dbReference type="SUPFAM" id="SSF56112">
    <property type="entry name" value="Protein kinase-like (PK-like)"/>
    <property type="match status" value="1"/>
</dbReference>
<feature type="compositionally biased region" description="Polar residues" evidence="5">
    <location>
        <begin position="350"/>
        <end position="361"/>
    </location>
</feature>
<proteinExistence type="predicted"/>
<dbReference type="InterPro" id="IPR017441">
    <property type="entry name" value="Protein_kinase_ATP_BS"/>
</dbReference>
<feature type="compositionally biased region" description="Polar residues" evidence="5">
    <location>
        <begin position="1174"/>
        <end position="1187"/>
    </location>
</feature>
<dbReference type="STRING" id="1664694.A0A0N1HL45"/>
<dbReference type="Gene3D" id="1.10.510.10">
    <property type="entry name" value="Transferase(Phosphotransferase) domain 1"/>
    <property type="match status" value="1"/>
</dbReference>
<accession>A0A0N1HL45</accession>
<dbReference type="RefSeq" id="XP_017997590.1">
    <property type="nucleotide sequence ID" value="XM_018144082.1"/>
</dbReference>
<dbReference type="InterPro" id="IPR016024">
    <property type="entry name" value="ARM-type_fold"/>
</dbReference>
<feature type="region of interest" description="Disordered" evidence="5">
    <location>
        <begin position="1"/>
        <end position="35"/>
    </location>
</feature>
<dbReference type="PROSITE" id="PS00108">
    <property type="entry name" value="PROTEIN_KINASE_ST"/>
    <property type="match status" value="1"/>
</dbReference>
<dbReference type="PROSITE" id="PS00107">
    <property type="entry name" value="PROTEIN_KINASE_ATP"/>
    <property type="match status" value="1"/>
</dbReference>
<reference evidence="7 8" key="1">
    <citation type="submission" date="2015-06" db="EMBL/GenBank/DDBJ databases">
        <title>Draft genome of the ant-associated black yeast Phialophora attae CBS 131958.</title>
        <authorList>
            <person name="Moreno L.F."/>
            <person name="Stielow B.J."/>
            <person name="de Hoog S."/>
            <person name="Vicente V.A."/>
            <person name="Weiss V.A."/>
            <person name="de Vries M."/>
            <person name="Cruz L.M."/>
            <person name="Souza E.M."/>
        </authorList>
    </citation>
    <scope>NUCLEOTIDE SEQUENCE [LARGE SCALE GENOMIC DNA]</scope>
    <source>
        <strain evidence="7 8">CBS 131958</strain>
    </source>
</reference>
<evidence type="ECO:0000256" key="2">
    <source>
        <dbReference type="ARBA" id="ARBA00022741"/>
    </source>
</evidence>
<feature type="domain" description="Protein kinase" evidence="6">
    <location>
        <begin position="43"/>
        <end position="293"/>
    </location>
</feature>
<dbReference type="FunFam" id="1.10.510.10:FF:000246">
    <property type="entry name" value="Putative Serine-threonine kinase SepH"/>
    <property type="match status" value="1"/>
</dbReference>
<dbReference type="Proteomes" id="UP000038010">
    <property type="component" value="Unassembled WGS sequence"/>
</dbReference>
<dbReference type="CDD" id="cd06627">
    <property type="entry name" value="STKc_Cdc7_like"/>
    <property type="match status" value="1"/>
</dbReference>
<dbReference type="OrthoDB" id="8693905at2759"/>
<feature type="compositionally biased region" description="Basic and acidic residues" evidence="5">
    <location>
        <begin position="323"/>
        <end position="332"/>
    </location>
</feature>
<keyword evidence="8" id="KW-1185">Reference proteome</keyword>
<dbReference type="EMBL" id="LFJN01000023">
    <property type="protein sequence ID" value="KPI37627.1"/>
    <property type="molecule type" value="Genomic_DNA"/>
</dbReference>